<dbReference type="InterPro" id="IPR053145">
    <property type="entry name" value="AB_hydrolase_Est10"/>
</dbReference>
<protein>
    <submittedName>
        <fullName evidence="2">Alpha/beta hydrolase</fullName>
    </submittedName>
</protein>
<dbReference type="eggNOG" id="COG1073">
    <property type="taxonomic scope" value="Bacteria"/>
</dbReference>
<dbReference type="STRING" id="1294273.roselon_01921"/>
<keyword evidence="2" id="KW-0378">Hydrolase</keyword>
<dbReference type="Gene3D" id="3.40.50.1820">
    <property type="entry name" value="alpha/beta hydrolase"/>
    <property type="match status" value="1"/>
</dbReference>
<name>W8RT09_9RHOB</name>
<dbReference type="EMBL" id="CP004372">
    <property type="protein sequence ID" value="AHM04278.1"/>
    <property type="molecule type" value="Genomic_DNA"/>
</dbReference>
<proteinExistence type="predicted"/>
<accession>W8RT09</accession>
<dbReference type="Proteomes" id="UP000019593">
    <property type="component" value="Chromosome"/>
</dbReference>
<dbReference type="PANTHER" id="PTHR43265">
    <property type="entry name" value="ESTERASE ESTD"/>
    <property type="match status" value="1"/>
</dbReference>
<dbReference type="AlphaFoldDB" id="W8RT09"/>
<feature type="domain" description="Serine aminopeptidase S33" evidence="1">
    <location>
        <begin position="65"/>
        <end position="270"/>
    </location>
</feature>
<keyword evidence="3" id="KW-1185">Reference proteome</keyword>
<evidence type="ECO:0000313" key="3">
    <source>
        <dbReference type="Proteomes" id="UP000019593"/>
    </source>
</evidence>
<dbReference type="PATRIC" id="fig|1294273.3.peg.1893"/>
<dbReference type="InterPro" id="IPR022742">
    <property type="entry name" value="Hydrolase_4"/>
</dbReference>
<organism evidence="2 3">
    <name type="scientific">Roseicyclus elongatus DSM 19469</name>
    <dbReference type="NCBI Taxonomy" id="1294273"/>
    <lineage>
        <taxon>Bacteria</taxon>
        <taxon>Pseudomonadati</taxon>
        <taxon>Pseudomonadota</taxon>
        <taxon>Alphaproteobacteria</taxon>
        <taxon>Rhodobacterales</taxon>
        <taxon>Roseobacteraceae</taxon>
        <taxon>Roseicyclus</taxon>
    </lineage>
</organism>
<sequence>MILTLIALLASPVAAETREIAAEGPAGRLAGTLETPQGVAQAAALILPGSGPTDRDGNNPLGSFAHSYRMLAEALAERGIATARIDKRGIGDSDGDGNDVSLAAYRADTAAWVATLLDATGAPCIWLIGHSEGALLAIDAAGLPDICGLVLLTPPGRPIGALVRDQLAAQPASAPLVPLFDRALAALLAGEAPDPASLHPGLAPLFAPEVRAYFRELAQFDPAAALAGTDLPVLMIHGDADLQVPPSEAAPLAAARPDATRLTLGGLSHMLKSVLTLSEAGSVAAYLQANMRSYRDPTLPLHDDLVPAITDFIGAARD</sequence>
<dbReference type="SUPFAM" id="SSF53474">
    <property type="entry name" value="alpha/beta-Hydrolases"/>
    <property type="match status" value="1"/>
</dbReference>
<dbReference type="PANTHER" id="PTHR43265:SF1">
    <property type="entry name" value="ESTERASE ESTD"/>
    <property type="match status" value="1"/>
</dbReference>
<dbReference type="GO" id="GO:0052689">
    <property type="term" value="F:carboxylic ester hydrolase activity"/>
    <property type="evidence" value="ECO:0007669"/>
    <property type="project" value="TreeGrafter"/>
</dbReference>
<dbReference type="InterPro" id="IPR029058">
    <property type="entry name" value="AB_hydrolase_fold"/>
</dbReference>
<dbReference type="HOGENOM" id="CLU_033707_1_0_5"/>
<evidence type="ECO:0000259" key="1">
    <source>
        <dbReference type="Pfam" id="PF12146"/>
    </source>
</evidence>
<gene>
    <name evidence="2" type="ORF">roselon_01921</name>
</gene>
<dbReference type="KEGG" id="red:roselon_01921"/>
<evidence type="ECO:0000313" key="2">
    <source>
        <dbReference type="EMBL" id="AHM04278.1"/>
    </source>
</evidence>
<reference evidence="2 3" key="1">
    <citation type="submission" date="2013-03" db="EMBL/GenBank/DDBJ databases">
        <authorList>
            <person name="Fiebig A."/>
            <person name="Goeker M."/>
            <person name="Klenk H.-P.P."/>
        </authorList>
    </citation>
    <scope>NUCLEOTIDE SEQUENCE [LARGE SCALE GENOMIC DNA]</scope>
    <source>
        <strain evidence="3">DSM 19469</strain>
    </source>
</reference>
<dbReference type="Pfam" id="PF12146">
    <property type="entry name" value="Hydrolase_4"/>
    <property type="match status" value="1"/>
</dbReference>